<accession>A0A381PNE8</accession>
<protein>
    <submittedName>
        <fullName evidence="1">Uncharacterized protein</fullName>
    </submittedName>
</protein>
<reference evidence="1" key="1">
    <citation type="submission" date="2018-05" db="EMBL/GenBank/DDBJ databases">
        <authorList>
            <person name="Lanie J.A."/>
            <person name="Ng W.-L."/>
            <person name="Kazmierczak K.M."/>
            <person name="Andrzejewski T.M."/>
            <person name="Davidsen T.M."/>
            <person name="Wayne K.J."/>
            <person name="Tettelin H."/>
            <person name="Glass J.I."/>
            <person name="Rusch D."/>
            <person name="Podicherti R."/>
            <person name="Tsui H.-C.T."/>
            <person name="Winkler M.E."/>
        </authorList>
    </citation>
    <scope>NUCLEOTIDE SEQUENCE</scope>
</reference>
<dbReference type="Gene3D" id="3.10.129.10">
    <property type="entry name" value="Hotdog Thioesterase"/>
    <property type="match status" value="1"/>
</dbReference>
<gene>
    <name evidence="1" type="ORF">METZ01_LOCUS21406</name>
</gene>
<sequence>MSDALSFEDIELGDELAVVHPDVSMANVKKFCGAAKHSFERFIDHDAARAEGFPGAIVPGIMSQGLLASMIHRWAPGCTIKSIDTVFRGSLLVDSQITMTGAVTDTDESERRIELDLTILAEDGRTGVIGTATVEFPV</sequence>
<proteinExistence type="predicted"/>
<dbReference type="InterPro" id="IPR029069">
    <property type="entry name" value="HotDog_dom_sf"/>
</dbReference>
<name>A0A381PNE8_9ZZZZ</name>
<evidence type="ECO:0000313" key="1">
    <source>
        <dbReference type="EMBL" id="SUZ68552.1"/>
    </source>
</evidence>
<dbReference type="AlphaFoldDB" id="A0A381PNE8"/>
<dbReference type="SUPFAM" id="SSF54637">
    <property type="entry name" value="Thioesterase/thiol ester dehydrase-isomerase"/>
    <property type="match status" value="1"/>
</dbReference>
<dbReference type="EMBL" id="UINC01001039">
    <property type="protein sequence ID" value="SUZ68552.1"/>
    <property type="molecule type" value="Genomic_DNA"/>
</dbReference>
<organism evidence="1">
    <name type="scientific">marine metagenome</name>
    <dbReference type="NCBI Taxonomy" id="408172"/>
    <lineage>
        <taxon>unclassified sequences</taxon>
        <taxon>metagenomes</taxon>
        <taxon>ecological metagenomes</taxon>
    </lineage>
</organism>